<gene>
    <name evidence="1" type="ORF">J2S11_001556</name>
</gene>
<keyword evidence="2" id="KW-1185">Reference proteome</keyword>
<name>A0ABT9VXD6_9BACI</name>
<reference evidence="1 2" key="1">
    <citation type="submission" date="2023-07" db="EMBL/GenBank/DDBJ databases">
        <title>Genomic Encyclopedia of Type Strains, Phase IV (KMG-IV): sequencing the most valuable type-strain genomes for metagenomic binning, comparative biology and taxonomic classification.</title>
        <authorList>
            <person name="Goeker M."/>
        </authorList>
    </citation>
    <scope>NUCLEOTIDE SEQUENCE [LARGE SCALE GENOMIC DNA]</scope>
    <source>
        <strain evidence="1 2">DSM 12751</strain>
    </source>
</reference>
<sequence length="40" mass="4311">MVYRVIVDGVQVGAYSQVANILAEVGRHLGTASNILIQRV</sequence>
<organism evidence="1 2">
    <name type="scientific">Caldalkalibacillus horti</name>
    <dbReference type="NCBI Taxonomy" id="77523"/>
    <lineage>
        <taxon>Bacteria</taxon>
        <taxon>Bacillati</taxon>
        <taxon>Bacillota</taxon>
        <taxon>Bacilli</taxon>
        <taxon>Bacillales</taxon>
        <taxon>Bacillaceae</taxon>
        <taxon>Caldalkalibacillus</taxon>
    </lineage>
</organism>
<comment type="caution">
    <text evidence="1">The sequence shown here is derived from an EMBL/GenBank/DDBJ whole genome shotgun (WGS) entry which is preliminary data.</text>
</comment>
<protein>
    <submittedName>
        <fullName evidence="1">Uncharacterized protein</fullName>
    </submittedName>
</protein>
<accession>A0ABT9VXD6</accession>
<dbReference type="Proteomes" id="UP001235840">
    <property type="component" value="Unassembled WGS sequence"/>
</dbReference>
<evidence type="ECO:0000313" key="1">
    <source>
        <dbReference type="EMBL" id="MDQ0165655.1"/>
    </source>
</evidence>
<evidence type="ECO:0000313" key="2">
    <source>
        <dbReference type="Proteomes" id="UP001235840"/>
    </source>
</evidence>
<proteinExistence type="predicted"/>
<dbReference type="RefSeq" id="WP_307392988.1">
    <property type="nucleotide sequence ID" value="NZ_BAAADK010000011.1"/>
</dbReference>
<dbReference type="EMBL" id="JAUSTY010000005">
    <property type="protein sequence ID" value="MDQ0165655.1"/>
    <property type="molecule type" value="Genomic_DNA"/>
</dbReference>